<dbReference type="EMBL" id="JAINUG010000033">
    <property type="protein sequence ID" value="KAJ8408920.1"/>
    <property type="molecule type" value="Genomic_DNA"/>
</dbReference>
<keyword evidence="2" id="KW-1185">Reference proteome</keyword>
<name>A0AAD7SUA4_9TELE</name>
<reference evidence="1" key="1">
    <citation type="journal article" date="2023" name="Science">
        <title>Genome structures resolve the early diversification of teleost fishes.</title>
        <authorList>
            <person name="Parey E."/>
            <person name="Louis A."/>
            <person name="Montfort J."/>
            <person name="Bouchez O."/>
            <person name="Roques C."/>
            <person name="Iampietro C."/>
            <person name="Lluch J."/>
            <person name="Castinel A."/>
            <person name="Donnadieu C."/>
            <person name="Desvignes T."/>
            <person name="Floi Bucao C."/>
            <person name="Jouanno E."/>
            <person name="Wen M."/>
            <person name="Mejri S."/>
            <person name="Dirks R."/>
            <person name="Jansen H."/>
            <person name="Henkel C."/>
            <person name="Chen W.J."/>
            <person name="Zahm M."/>
            <person name="Cabau C."/>
            <person name="Klopp C."/>
            <person name="Thompson A.W."/>
            <person name="Robinson-Rechavi M."/>
            <person name="Braasch I."/>
            <person name="Lecointre G."/>
            <person name="Bobe J."/>
            <person name="Postlethwait J.H."/>
            <person name="Berthelot C."/>
            <person name="Roest Crollius H."/>
            <person name="Guiguen Y."/>
        </authorList>
    </citation>
    <scope>NUCLEOTIDE SEQUENCE</scope>
    <source>
        <strain evidence="1">NC1722</strain>
    </source>
</reference>
<dbReference type="PANTHER" id="PTHR47510:SF3">
    <property type="entry name" value="ENDO_EXONUCLEASE_PHOSPHATASE DOMAIN-CONTAINING PROTEIN"/>
    <property type="match status" value="1"/>
</dbReference>
<dbReference type="AlphaFoldDB" id="A0AAD7SUA4"/>
<accession>A0AAD7SUA4</accession>
<evidence type="ECO:0000313" key="1">
    <source>
        <dbReference type="EMBL" id="KAJ8408920.1"/>
    </source>
</evidence>
<protein>
    <submittedName>
        <fullName evidence="1">Uncharacterized protein</fullName>
    </submittedName>
</protein>
<gene>
    <name evidence="1" type="ORF">AAFF_G00247380</name>
</gene>
<evidence type="ECO:0000313" key="2">
    <source>
        <dbReference type="Proteomes" id="UP001221898"/>
    </source>
</evidence>
<comment type="caution">
    <text evidence="1">The sequence shown here is derived from an EMBL/GenBank/DDBJ whole genome shotgun (WGS) entry which is preliminary data.</text>
</comment>
<organism evidence="1 2">
    <name type="scientific">Aldrovandia affinis</name>
    <dbReference type="NCBI Taxonomy" id="143900"/>
    <lineage>
        <taxon>Eukaryota</taxon>
        <taxon>Metazoa</taxon>
        <taxon>Chordata</taxon>
        <taxon>Craniata</taxon>
        <taxon>Vertebrata</taxon>
        <taxon>Euteleostomi</taxon>
        <taxon>Actinopterygii</taxon>
        <taxon>Neopterygii</taxon>
        <taxon>Teleostei</taxon>
        <taxon>Notacanthiformes</taxon>
        <taxon>Halosauridae</taxon>
        <taxon>Aldrovandia</taxon>
    </lineage>
</organism>
<dbReference type="PANTHER" id="PTHR47510">
    <property type="entry name" value="REVERSE TRANSCRIPTASE DOMAIN-CONTAINING PROTEIN"/>
    <property type="match status" value="1"/>
</dbReference>
<sequence length="96" mass="10828">MVEYKLSLTPFTILTLQEQEVLKLLKTTPTNKAARPDGICGRTLRYCAEQLSRVLLQLFQSSLDQGVVPLSWKTLTIIPVPKNNKAHSLNDHRLIA</sequence>
<proteinExistence type="predicted"/>
<dbReference type="Proteomes" id="UP001221898">
    <property type="component" value="Unassembled WGS sequence"/>
</dbReference>